<protein>
    <submittedName>
        <fullName evidence="1">Uncharacterized protein</fullName>
    </submittedName>
</protein>
<evidence type="ECO:0000313" key="2">
    <source>
        <dbReference type="Proteomes" id="UP001595912"/>
    </source>
</evidence>
<organism evidence="1 2">
    <name type="scientific">Dactylosporangium cerinum</name>
    <dbReference type="NCBI Taxonomy" id="1434730"/>
    <lineage>
        <taxon>Bacteria</taxon>
        <taxon>Bacillati</taxon>
        <taxon>Actinomycetota</taxon>
        <taxon>Actinomycetes</taxon>
        <taxon>Micromonosporales</taxon>
        <taxon>Micromonosporaceae</taxon>
        <taxon>Dactylosporangium</taxon>
    </lineage>
</organism>
<dbReference type="Proteomes" id="UP001595912">
    <property type="component" value="Unassembled WGS sequence"/>
</dbReference>
<proteinExistence type="predicted"/>
<sequence>MLALLQLGQEQGPRPIAPFRLLAERVQVLVGGPLLTPRTVGRTLESLAKRGLVKVHPGKPAGPNTKVRKATIVELVHAL</sequence>
<evidence type="ECO:0000313" key="1">
    <source>
        <dbReference type="EMBL" id="MFC5001284.1"/>
    </source>
</evidence>
<name>A0ABV9VZV8_9ACTN</name>
<gene>
    <name evidence="1" type="ORF">ACFPIJ_26040</name>
</gene>
<reference evidence="2" key="1">
    <citation type="journal article" date="2019" name="Int. J. Syst. Evol. Microbiol.">
        <title>The Global Catalogue of Microorganisms (GCM) 10K type strain sequencing project: providing services to taxonomists for standard genome sequencing and annotation.</title>
        <authorList>
            <consortium name="The Broad Institute Genomics Platform"/>
            <consortium name="The Broad Institute Genome Sequencing Center for Infectious Disease"/>
            <person name="Wu L."/>
            <person name="Ma J."/>
        </authorList>
    </citation>
    <scope>NUCLEOTIDE SEQUENCE [LARGE SCALE GENOMIC DNA]</scope>
    <source>
        <strain evidence="2">CGMCC 4.7152</strain>
    </source>
</reference>
<dbReference type="EMBL" id="JBHSIU010000031">
    <property type="protein sequence ID" value="MFC5001284.1"/>
    <property type="molecule type" value="Genomic_DNA"/>
</dbReference>
<keyword evidence="2" id="KW-1185">Reference proteome</keyword>
<comment type="caution">
    <text evidence="1">The sequence shown here is derived from an EMBL/GenBank/DDBJ whole genome shotgun (WGS) entry which is preliminary data.</text>
</comment>
<accession>A0ABV9VZV8</accession>
<dbReference type="RefSeq" id="WP_380118158.1">
    <property type="nucleotide sequence ID" value="NZ_JBHSIU010000031.1"/>
</dbReference>